<feature type="transmembrane region" description="Helical" evidence="6">
    <location>
        <begin position="298"/>
        <end position="318"/>
    </location>
</feature>
<accession>A0A1W0X8B6</accession>
<feature type="transmembrane region" description="Helical" evidence="6">
    <location>
        <begin position="227"/>
        <end position="260"/>
    </location>
</feature>
<keyword evidence="8" id="KW-1185">Reference proteome</keyword>
<evidence type="ECO:0000313" key="7">
    <source>
        <dbReference type="EMBL" id="OQV23654.1"/>
    </source>
</evidence>
<dbReference type="GO" id="GO:0015139">
    <property type="term" value="F:alpha-ketoglutarate transmembrane transporter activity"/>
    <property type="evidence" value="ECO:0007669"/>
    <property type="project" value="TreeGrafter"/>
</dbReference>
<dbReference type="GO" id="GO:0015141">
    <property type="term" value="F:succinate transmembrane transporter activity"/>
    <property type="evidence" value="ECO:0007669"/>
    <property type="project" value="TreeGrafter"/>
</dbReference>
<dbReference type="GO" id="GO:0017153">
    <property type="term" value="F:sodium:dicarboxylate symporter activity"/>
    <property type="evidence" value="ECO:0007669"/>
    <property type="project" value="TreeGrafter"/>
</dbReference>
<comment type="similarity">
    <text evidence="2">Belongs to the SLC13A/DASS transporter (TC 2.A.47) family. NADC subfamily.</text>
</comment>
<feature type="transmembrane region" description="Helical" evidence="6">
    <location>
        <begin position="122"/>
        <end position="147"/>
    </location>
</feature>
<feature type="transmembrane region" description="Helical" evidence="6">
    <location>
        <begin position="187"/>
        <end position="207"/>
    </location>
</feature>
<dbReference type="GO" id="GO:0071285">
    <property type="term" value="P:cellular response to lithium ion"/>
    <property type="evidence" value="ECO:0007669"/>
    <property type="project" value="TreeGrafter"/>
</dbReference>
<dbReference type="InterPro" id="IPR001898">
    <property type="entry name" value="SLC13A/DASS"/>
</dbReference>
<feature type="transmembrane region" description="Helical" evidence="6">
    <location>
        <begin position="12"/>
        <end position="29"/>
    </location>
</feature>
<comment type="subcellular location">
    <subcellularLocation>
        <location evidence="1">Membrane</location>
        <topology evidence="1">Multi-pass membrane protein</topology>
    </subcellularLocation>
</comment>
<keyword evidence="3 6" id="KW-0812">Transmembrane</keyword>
<dbReference type="PANTHER" id="PTHR10283:SF82">
    <property type="entry name" value="SOLUTE CARRIER FAMILY 13 MEMBER 2"/>
    <property type="match status" value="1"/>
</dbReference>
<sequence>MTWRNAAKCWRIIVFFLAPIICLPIPLVSGTKVAGAAYVLIVSIIYFITIPIPLWMSMLICLVLYPLLGVHTAEQVARWSFNDAMLMLIGNLIFGMAIEGSNLHIRMALKTLLLLGPRPERLLLAFIAVSFFLSMWIANIGVVVMMLPIAFAIKKELVAVQGEGGDKHLTAAATDSSTTVIDGTTTGIVLAVVYGATIGGMATIVGSQPTLMFKLLTDQMYGDRTNINFGSFMVLCTPMAFCATVFTWLFMTLIYAPGFVNQLWKKKKRITVSNQQTDSEDRLMESLRGQYEKLGSPSFGEGSVIVFFVLLVLLWFFRSPPGFAGWGVLFPKRHVSDATVVMALSLVLFIWPTDLKMIWREGKNIPVVQWRPHMTERFPWELIFYTMGSNVLAAGSVAAGLTDAIAIMIQPLDAMPPWALVIVISLFITTITEFLGNQLIVVVSLPILGKLAERSLVNPIYYMLPAASCSVLAFMTPVSSNIMALVHGTGIVSIRQLCRTGIIPKVVCVFIIVFFMNTVGHSVYGVHTFPDWAANATGSINL</sequence>
<feature type="transmembrane region" description="Helical" evidence="6">
    <location>
        <begin position="338"/>
        <end position="359"/>
    </location>
</feature>
<dbReference type="Proteomes" id="UP000192578">
    <property type="component" value="Unassembled WGS sequence"/>
</dbReference>
<dbReference type="Pfam" id="PF00939">
    <property type="entry name" value="Na_sulph_symp"/>
    <property type="match status" value="1"/>
</dbReference>
<organism evidence="7 8">
    <name type="scientific">Hypsibius exemplaris</name>
    <name type="common">Freshwater tardigrade</name>
    <dbReference type="NCBI Taxonomy" id="2072580"/>
    <lineage>
        <taxon>Eukaryota</taxon>
        <taxon>Metazoa</taxon>
        <taxon>Ecdysozoa</taxon>
        <taxon>Tardigrada</taxon>
        <taxon>Eutardigrada</taxon>
        <taxon>Parachela</taxon>
        <taxon>Hypsibioidea</taxon>
        <taxon>Hypsibiidae</taxon>
        <taxon>Hypsibius</taxon>
    </lineage>
</organism>
<dbReference type="OrthoDB" id="6493944at2759"/>
<dbReference type="GO" id="GO:0015138">
    <property type="term" value="F:fumarate transmembrane transporter activity"/>
    <property type="evidence" value="ECO:0007669"/>
    <property type="project" value="TreeGrafter"/>
</dbReference>
<feature type="transmembrane region" description="Helical" evidence="6">
    <location>
        <begin position="35"/>
        <end position="68"/>
    </location>
</feature>
<evidence type="ECO:0000313" key="8">
    <source>
        <dbReference type="Proteomes" id="UP000192578"/>
    </source>
</evidence>
<feature type="transmembrane region" description="Helical" evidence="6">
    <location>
        <begin position="80"/>
        <end position="98"/>
    </location>
</feature>
<protein>
    <submittedName>
        <fullName evidence="7">Solute carrier family 13 member 3</fullName>
    </submittedName>
</protein>
<keyword evidence="4 6" id="KW-1133">Transmembrane helix</keyword>
<evidence type="ECO:0000256" key="3">
    <source>
        <dbReference type="ARBA" id="ARBA00022692"/>
    </source>
</evidence>
<feature type="transmembrane region" description="Helical" evidence="6">
    <location>
        <begin position="415"/>
        <end position="448"/>
    </location>
</feature>
<keyword evidence="5 6" id="KW-0472">Membrane</keyword>
<comment type="caution">
    <text evidence="7">The sequence shown here is derived from an EMBL/GenBank/DDBJ whole genome shotgun (WGS) entry which is preliminary data.</text>
</comment>
<feature type="transmembrane region" description="Helical" evidence="6">
    <location>
        <begin position="460"/>
        <end position="482"/>
    </location>
</feature>
<reference evidence="8" key="1">
    <citation type="submission" date="2017-01" db="EMBL/GenBank/DDBJ databases">
        <title>Comparative genomics of anhydrobiosis in the tardigrade Hypsibius dujardini.</title>
        <authorList>
            <person name="Yoshida Y."/>
            <person name="Koutsovoulos G."/>
            <person name="Laetsch D."/>
            <person name="Stevens L."/>
            <person name="Kumar S."/>
            <person name="Horikawa D."/>
            <person name="Ishino K."/>
            <person name="Komine S."/>
            <person name="Tomita M."/>
            <person name="Blaxter M."/>
            <person name="Arakawa K."/>
        </authorList>
    </citation>
    <scope>NUCLEOTIDE SEQUENCE [LARGE SCALE GENOMIC DNA]</scope>
    <source>
        <strain evidence="8">Z151</strain>
    </source>
</reference>
<evidence type="ECO:0000256" key="4">
    <source>
        <dbReference type="ARBA" id="ARBA00022989"/>
    </source>
</evidence>
<dbReference type="PANTHER" id="PTHR10283">
    <property type="entry name" value="SOLUTE CARRIER FAMILY 13 MEMBER"/>
    <property type="match status" value="1"/>
</dbReference>
<evidence type="ECO:0000256" key="6">
    <source>
        <dbReference type="SAM" id="Phobius"/>
    </source>
</evidence>
<dbReference type="GO" id="GO:0005886">
    <property type="term" value="C:plasma membrane"/>
    <property type="evidence" value="ECO:0007669"/>
    <property type="project" value="TreeGrafter"/>
</dbReference>
<evidence type="ECO:0000256" key="5">
    <source>
        <dbReference type="ARBA" id="ARBA00023136"/>
    </source>
</evidence>
<dbReference type="EMBL" id="MTYJ01000010">
    <property type="protein sequence ID" value="OQV23654.1"/>
    <property type="molecule type" value="Genomic_DNA"/>
</dbReference>
<proteinExistence type="inferred from homology"/>
<dbReference type="AlphaFoldDB" id="A0A1W0X8B6"/>
<feature type="transmembrane region" description="Helical" evidence="6">
    <location>
        <begin position="502"/>
        <end position="520"/>
    </location>
</feature>
<evidence type="ECO:0000256" key="2">
    <source>
        <dbReference type="ARBA" id="ARBA00006772"/>
    </source>
</evidence>
<evidence type="ECO:0000256" key="1">
    <source>
        <dbReference type="ARBA" id="ARBA00004141"/>
    </source>
</evidence>
<gene>
    <name evidence="7" type="ORF">BV898_02396</name>
</gene>
<name>A0A1W0X8B6_HYPEX</name>